<evidence type="ECO:0000313" key="4">
    <source>
        <dbReference type="EMBL" id="MXO47040.1"/>
    </source>
</evidence>
<feature type="transmembrane region" description="Helical" evidence="2">
    <location>
        <begin position="20"/>
        <end position="45"/>
    </location>
</feature>
<proteinExistence type="predicted"/>
<dbReference type="OrthoDB" id="7432392at2"/>
<dbReference type="Pfam" id="PF07811">
    <property type="entry name" value="TadE"/>
    <property type="match status" value="1"/>
</dbReference>
<evidence type="ECO:0000259" key="3">
    <source>
        <dbReference type="Pfam" id="PF07811"/>
    </source>
</evidence>
<accession>A0A844XN65</accession>
<dbReference type="EMBL" id="WTYC01000001">
    <property type="protein sequence ID" value="MXO47040.1"/>
    <property type="molecule type" value="Genomic_DNA"/>
</dbReference>
<keyword evidence="5" id="KW-1185">Reference proteome</keyword>
<protein>
    <submittedName>
        <fullName evidence="4">Pilus assembly protein</fullName>
    </submittedName>
</protein>
<feature type="region of interest" description="Disordered" evidence="1">
    <location>
        <begin position="130"/>
        <end position="151"/>
    </location>
</feature>
<keyword evidence="2" id="KW-1133">Transmembrane helix</keyword>
<name>A0A844XN65_9SPHN</name>
<evidence type="ECO:0000256" key="2">
    <source>
        <dbReference type="SAM" id="Phobius"/>
    </source>
</evidence>
<evidence type="ECO:0000256" key="1">
    <source>
        <dbReference type="SAM" id="MobiDB-lite"/>
    </source>
</evidence>
<reference evidence="4 5" key="1">
    <citation type="submission" date="2019-12" db="EMBL/GenBank/DDBJ databases">
        <title>Genomic-based taxomic classification of the family Erythrobacteraceae.</title>
        <authorList>
            <person name="Xu L."/>
        </authorList>
    </citation>
    <scope>NUCLEOTIDE SEQUENCE [LARGE SCALE GENOMIC DNA]</scope>
    <source>
        <strain evidence="4 5">DSM 17792</strain>
    </source>
</reference>
<organism evidence="4 5">
    <name type="scientific">Qipengyuania vulgaris</name>
    <dbReference type="NCBI Taxonomy" id="291985"/>
    <lineage>
        <taxon>Bacteria</taxon>
        <taxon>Pseudomonadati</taxon>
        <taxon>Pseudomonadota</taxon>
        <taxon>Alphaproteobacteria</taxon>
        <taxon>Sphingomonadales</taxon>
        <taxon>Erythrobacteraceae</taxon>
        <taxon>Qipengyuania</taxon>
    </lineage>
</organism>
<dbReference type="Proteomes" id="UP000448199">
    <property type="component" value="Unassembled WGS sequence"/>
</dbReference>
<gene>
    <name evidence="4" type="ORF">GRI69_02030</name>
</gene>
<dbReference type="AlphaFoldDB" id="A0A844XN65"/>
<keyword evidence="2" id="KW-0472">Membrane</keyword>
<keyword evidence="2" id="KW-0812">Transmembrane</keyword>
<comment type="caution">
    <text evidence="4">The sequence shown here is derived from an EMBL/GenBank/DDBJ whole genome shotgun (WGS) entry which is preliminary data.</text>
</comment>
<sequence>MTMRRLIKDELAHDTEGVAMVEFAMVAPVLLALILGGLELSNFALAHMRVNQIAMTVADNAGRIPTSVDEANIYEVFAGAEVLGDNLEFEDNGRVVLSSLQDNKGNGGKKGQMIHWQRCWGELDIEPAYGEQGKGRSDNSLSKGVGKGPKKMTAADNTAVMFVEVTYDYQPLVGPNWIAARQIRHESAFNVRARQNQDIGNAQALDVLDCD</sequence>
<evidence type="ECO:0000313" key="5">
    <source>
        <dbReference type="Proteomes" id="UP000448199"/>
    </source>
</evidence>
<feature type="domain" description="TadE-like" evidence="3">
    <location>
        <begin position="17"/>
        <end position="58"/>
    </location>
</feature>
<dbReference type="InterPro" id="IPR012495">
    <property type="entry name" value="TadE-like_dom"/>
</dbReference>